<dbReference type="RefSeq" id="WP_204701340.1">
    <property type="nucleotide sequence ID" value="NZ_JAFBDQ010000006.1"/>
</dbReference>
<dbReference type="Proteomes" id="UP000774000">
    <property type="component" value="Unassembled WGS sequence"/>
</dbReference>
<gene>
    <name evidence="2" type="ORF">JOC47_001410</name>
</gene>
<keyword evidence="1" id="KW-1133">Transmembrane helix</keyword>
<organism evidence="2 3">
    <name type="scientific">Halanaerobacter jeridensis</name>
    <dbReference type="NCBI Taxonomy" id="706427"/>
    <lineage>
        <taxon>Bacteria</taxon>
        <taxon>Bacillati</taxon>
        <taxon>Bacillota</taxon>
        <taxon>Clostridia</taxon>
        <taxon>Halanaerobiales</taxon>
        <taxon>Halobacteroidaceae</taxon>
        <taxon>Halanaerobacter</taxon>
    </lineage>
</organism>
<sequence length="118" mass="13303">MTQKKFKLILSLMIIIGMLLAVVVGWNDYSPTILLSIAVISMVLFWIMESKLTNVIEDERTTKIEGKAAKSTLMLFVLAASGTSLYLSGTRAGMILIRSISSIVLLFIIFKFYYQRKM</sequence>
<keyword evidence="1" id="KW-0472">Membrane</keyword>
<proteinExistence type="predicted"/>
<feature type="transmembrane region" description="Helical" evidence="1">
    <location>
        <begin position="68"/>
        <end position="89"/>
    </location>
</feature>
<feature type="transmembrane region" description="Helical" evidence="1">
    <location>
        <begin position="7"/>
        <end position="26"/>
    </location>
</feature>
<keyword evidence="1" id="KW-0812">Transmembrane</keyword>
<evidence type="ECO:0000313" key="3">
    <source>
        <dbReference type="Proteomes" id="UP000774000"/>
    </source>
</evidence>
<comment type="caution">
    <text evidence="2">The sequence shown here is derived from an EMBL/GenBank/DDBJ whole genome shotgun (WGS) entry which is preliminary data.</text>
</comment>
<evidence type="ECO:0000256" key="1">
    <source>
        <dbReference type="SAM" id="Phobius"/>
    </source>
</evidence>
<dbReference type="Pfam" id="PF09946">
    <property type="entry name" value="DUF2178"/>
    <property type="match status" value="1"/>
</dbReference>
<evidence type="ECO:0000313" key="2">
    <source>
        <dbReference type="EMBL" id="MBM7556559.1"/>
    </source>
</evidence>
<accession>A0A938XRR4</accession>
<feature type="transmembrane region" description="Helical" evidence="1">
    <location>
        <begin position="95"/>
        <end position="114"/>
    </location>
</feature>
<feature type="transmembrane region" description="Helical" evidence="1">
    <location>
        <begin position="32"/>
        <end position="48"/>
    </location>
</feature>
<dbReference type="AlphaFoldDB" id="A0A938XRR4"/>
<reference evidence="2" key="1">
    <citation type="submission" date="2021-01" db="EMBL/GenBank/DDBJ databases">
        <title>Genomic Encyclopedia of Type Strains, Phase IV (KMG-IV): sequencing the most valuable type-strain genomes for metagenomic binning, comparative biology and taxonomic classification.</title>
        <authorList>
            <person name="Goeker M."/>
        </authorList>
    </citation>
    <scope>NUCLEOTIDE SEQUENCE</scope>
    <source>
        <strain evidence="2">DSM 23230</strain>
    </source>
</reference>
<dbReference type="EMBL" id="JAFBDQ010000006">
    <property type="protein sequence ID" value="MBM7556559.1"/>
    <property type="molecule type" value="Genomic_DNA"/>
</dbReference>
<name>A0A938XRR4_9FIRM</name>
<dbReference type="InterPro" id="IPR019235">
    <property type="entry name" value="DUF2178_TM"/>
</dbReference>
<protein>
    <submittedName>
        <fullName evidence="2">Membrane protein</fullName>
    </submittedName>
</protein>
<keyword evidence="3" id="KW-1185">Reference proteome</keyword>